<reference evidence="17" key="1">
    <citation type="submission" date="2012-12" db="EMBL/GenBank/DDBJ databases">
        <authorList>
            <person name="Hellsten U."/>
            <person name="Grimwood J."/>
            <person name="Chapman J.A."/>
            <person name="Shapiro H."/>
            <person name="Aerts A."/>
            <person name="Otillar R.P."/>
            <person name="Terry A.Y."/>
            <person name="Boore J.L."/>
            <person name="Simakov O."/>
            <person name="Marletaz F."/>
            <person name="Cho S.-J."/>
            <person name="Edsinger-Gonzales E."/>
            <person name="Havlak P."/>
            <person name="Kuo D.-H."/>
            <person name="Larsson T."/>
            <person name="Lv J."/>
            <person name="Arendt D."/>
            <person name="Savage R."/>
            <person name="Osoegawa K."/>
            <person name="de Jong P."/>
            <person name="Lindberg D.R."/>
            <person name="Seaver E.C."/>
            <person name="Weisblat D.A."/>
            <person name="Putnam N.H."/>
            <person name="Grigoriev I.V."/>
            <person name="Rokhsar D.S."/>
        </authorList>
    </citation>
    <scope>NUCLEOTIDE SEQUENCE</scope>
    <source>
        <strain evidence="17">I ESC-2004</strain>
    </source>
</reference>
<dbReference type="InterPro" id="IPR018252">
    <property type="entry name" value="Annexin_repeat_CS"/>
</dbReference>
<comment type="domain">
    <text evidence="14">A pair of annexin repeats may form one binding site for calcium and phospholipid.</text>
</comment>
<comment type="function">
    <text evidence="11">Calcium/phospholipid-binding protein which promotes membrane fusion and is involved in exocytosis.</text>
</comment>
<dbReference type="GO" id="GO:0012506">
    <property type="term" value="C:vesicle membrane"/>
    <property type="evidence" value="ECO:0007669"/>
    <property type="project" value="TreeGrafter"/>
</dbReference>
<evidence type="ECO:0000256" key="14">
    <source>
        <dbReference type="RuleBase" id="RU003540"/>
    </source>
</evidence>
<accession>R7V603</accession>
<comment type="similarity">
    <text evidence="3 14">Belongs to the annexin family.</text>
</comment>
<proteinExistence type="inferred from homology"/>
<dbReference type="GO" id="GO:0043657">
    <property type="term" value="C:host cell"/>
    <property type="evidence" value="ECO:0007669"/>
    <property type="project" value="UniProtKB-SubCell"/>
</dbReference>
<evidence type="ECO:0000256" key="12">
    <source>
        <dbReference type="ARBA" id="ARBA00059330"/>
    </source>
</evidence>
<dbReference type="EnsemblMetazoa" id="CapteT164839">
    <property type="protein sequence ID" value="CapteP164839"/>
    <property type="gene ID" value="CapteG164839"/>
</dbReference>
<sequence>MATVFENPDFNAEELAEQLKNAMRGLGTDEAEIVEVVGKITNAERQEVAANYKTSYGEDLIDALKSELGGDFEDAVVALMTPPRLFDANQLRDAMKGAGTDEATLVEILCSRSNEEIEEIKALFESEFERNLEEDIMNETSGYFKRLLVSQVNAGRDQSDDVDEDLANEEAQEIYDAGEGSWGTDEAAINKILSLRNYAQLRATFDAYGNLAERDIEEAIDSECSGCLQEGLLAIVRYAKDPPTFFARRLYDSMKGAGTSDNDLIRVITSRSEVDLADIKEAFQNKYEQSLNDFVADDVGGDYKRLLLAVIGDA</sequence>
<dbReference type="PROSITE" id="PS00223">
    <property type="entry name" value="ANNEXIN_1"/>
    <property type="match status" value="1"/>
</dbReference>
<dbReference type="PANTHER" id="PTHR10502:SF239">
    <property type="entry name" value="ANNEXIN A7"/>
    <property type="match status" value="1"/>
</dbReference>
<organism evidence="15">
    <name type="scientific">Capitella teleta</name>
    <name type="common">Polychaete worm</name>
    <dbReference type="NCBI Taxonomy" id="283909"/>
    <lineage>
        <taxon>Eukaryota</taxon>
        <taxon>Metazoa</taxon>
        <taxon>Spiralia</taxon>
        <taxon>Lophotrochozoa</taxon>
        <taxon>Annelida</taxon>
        <taxon>Polychaeta</taxon>
        <taxon>Sedentaria</taxon>
        <taxon>Scolecida</taxon>
        <taxon>Capitellidae</taxon>
        <taxon>Capitella</taxon>
    </lineage>
</organism>
<evidence type="ECO:0000313" key="16">
    <source>
        <dbReference type="EnsemblMetazoa" id="CapteP164839"/>
    </source>
</evidence>
<dbReference type="SUPFAM" id="SSF47874">
    <property type="entry name" value="Annexin"/>
    <property type="match status" value="1"/>
</dbReference>
<evidence type="ECO:0000256" key="9">
    <source>
        <dbReference type="ARBA" id="ARBA00023216"/>
    </source>
</evidence>
<keyword evidence="8 14" id="KW-0106">Calcium</keyword>
<evidence type="ECO:0000256" key="13">
    <source>
        <dbReference type="ARBA" id="ARBA00060393"/>
    </source>
</evidence>
<dbReference type="GO" id="GO:0005737">
    <property type="term" value="C:cytoplasm"/>
    <property type="evidence" value="ECO:0007669"/>
    <property type="project" value="TreeGrafter"/>
</dbReference>
<dbReference type="FunFam" id="1.10.220.10:FF:000005">
    <property type="entry name" value="Annexin"/>
    <property type="match status" value="1"/>
</dbReference>
<dbReference type="Proteomes" id="UP000014760">
    <property type="component" value="Unassembled WGS sequence"/>
</dbReference>
<evidence type="ECO:0000313" key="17">
    <source>
        <dbReference type="Proteomes" id="UP000014760"/>
    </source>
</evidence>
<dbReference type="GO" id="GO:0005576">
    <property type="term" value="C:extracellular region"/>
    <property type="evidence" value="ECO:0007669"/>
    <property type="project" value="UniProtKB-SubCell"/>
</dbReference>
<dbReference type="GO" id="GO:0001786">
    <property type="term" value="F:phosphatidylserine binding"/>
    <property type="evidence" value="ECO:0007669"/>
    <property type="project" value="TreeGrafter"/>
</dbReference>
<evidence type="ECO:0000256" key="10">
    <source>
        <dbReference type="ARBA" id="ARBA00023302"/>
    </source>
</evidence>
<name>R7V603_CAPTE</name>
<dbReference type="InterPro" id="IPR037104">
    <property type="entry name" value="Annexin_sf"/>
</dbReference>
<evidence type="ECO:0000256" key="5">
    <source>
        <dbReference type="ARBA" id="ARBA00022553"/>
    </source>
</evidence>
<evidence type="ECO:0000313" key="15">
    <source>
        <dbReference type="EMBL" id="ELU14293.1"/>
    </source>
</evidence>
<keyword evidence="10 14" id="KW-0111">Calcium/phospholipid-binding</keyword>
<dbReference type="OrthoDB" id="37886at2759"/>
<comment type="function">
    <text evidence="12">Involved in reproduction of the worm. Involved in host-parasite interaction. Delivered into the host cell by means of parasite exosomes. Binds to acidic phospholipid membranes in a calcium-dependent manner in vitro. Causes aggregation of liposomes in the presence of calcium, but not in its absence. Likely to promote membrane fusion. May provide structural integrity within the tegument.</text>
</comment>
<keyword evidence="7 14" id="KW-0677">Repeat</keyword>
<reference evidence="16" key="3">
    <citation type="submission" date="2015-06" db="UniProtKB">
        <authorList>
            <consortium name="EnsemblMetazoa"/>
        </authorList>
    </citation>
    <scope>IDENTIFICATION</scope>
</reference>
<dbReference type="STRING" id="283909.R7V603"/>
<dbReference type="OMA" id="PSEDCET"/>
<dbReference type="SMART" id="SM00335">
    <property type="entry name" value="ANX"/>
    <property type="match status" value="4"/>
</dbReference>
<evidence type="ECO:0000256" key="7">
    <source>
        <dbReference type="ARBA" id="ARBA00022737"/>
    </source>
</evidence>
<dbReference type="GO" id="GO:0005544">
    <property type="term" value="F:calcium-dependent phospholipid binding"/>
    <property type="evidence" value="ECO:0007669"/>
    <property type="project" value="UniProtKB-KW"/>
</dbReference>
<dbReference type="GO" id="GO:0005886">
    <property type="term" value="C:plasma membrane"/>
    <property type="evidence" value="ECO:0007669"/>
    <property type="project" value="TreeGrafter"/>
</dbReference>
<comment type="subcellular location">
    <subcellularLocation>
        <location evidence="1">Host cell</location>
    </subcellularLocation>
    <subcellularLocation>
        <location evidence="2">Secreted</location>
        <location evidence="2">Extracellular exosome</location>
    </subcellularLocation>
    <subcellularLocation>
        <location evidence="13">Tegument</location>
    </subcellularLocation>
</comment>
<evidence type="ECO:0000256" key="8">
    <source>
        <dbReference type="ARBA" id="ARBA00022837"/>
    </source>
</evidence>
<dbReference type="PROSITE" id="PS51897">
    <property type="entry name" value="ANNEXIN_2"/>
    <property type="match status" value="4"/>
</dbReference>
<dbReference type="InterPro" id="IPR001464">
    <property type="entry name" value="Annexin"/>
</dbReference>
<dbReference type="EMBL" id="AMQN01004882">
    <property type="status" value="NOT_ANNOTATED_CDS"/>
    <property type="molecule type" value="Genomic_DNA"/>
</dbReference>
<evidence type="ECO:0000256" key="3">
    <source>
        <dbReference type="ARBA" id="ARBA00007831"/>
    </source>
</evidence>
<dbReference type="InterPro" id="IPR018502">
    <property type="entry name" value="Annexin_repeat"/>
</dbReference>
<dbReference type="Gene3D" id="1.10.220.10">
    <property type="entry name" value="Annexin"/>
    <property type="match status" value="4"/>
</dbReference>
<dbReference type="EMBL" id="KB294622">
    <property type="protein sequence ID" value="ELU14293.1"/>
    <property type="molecule type" value="Genomic_DNA"/>
</dbReference>
<dbReference type="GO" id="GO:0005634">
    <property type="term" value="C:nucleus"/>
    <property type="evidence" value="ECO:0007669"/>
    <property type="project" value="TreeGrafter"/>
</dbReference>
<evidence type="ECO:0000256" key="2">
    <source>
        <dbReference type="ARBA" id="ARBA00004550"/>
    </source>
</evidence>
<dbReference type="HOGENOM" id="CLU_025300_0_2_1"/>
<dbReference type="FunFam" id="1.10.220.10:FF:000002">
    <property type="entry name" value="Annexin"/>
    <property type="match status" value="1"/>
</dbReference>
<gene>
    <name evidence="15" type="ORF">CAPTEDRAFT_164839</name>
</gene>
<dbReference type="AlphaFoldDB" id="R7V603"/>
<dbReference type="FunFam" id="1.10.220.10:FF:000001">
    <property type="entry name" value="Annexin"/>
    <property type="match status" value="1"/>
</dbReference>
<dbReference type="FunFam" id="1.10.220.10:FF:000003">
    <property type="entry name" value="Annexin"/>
    <property type="match status" value="1"/>
</dbReference>
<comment type="subunit">
    <text evidence="4">Homodimer.</text>
</comment>
<keyword evidence="17" id="KW-1185">Reference proteome</keyword>
<protein>
    <recommendedName>
        <fullName evidence="14">Annexin</fullName>
    </recommendedName>
</protein>
<evidence type="ECO:0000256" key="1">
    <source>
        <dbReference type="ARBA" id="ARBA00004340"/>
    </source>
</evidence>
<dbReference type="PRINTS" id="PR00196">
    <property type="entry name" value="ANNEXIN"/>
</dbReference>
<keyword evidence="9 14" id="KW-0041">Annexin</keyword>
<evidence type="ECO:0000256" key="11">
    <source>
        <dbReference type="ARBA" id="ARBA00037210"/>
    </source>
</evidence>
<keyword evidence="5" id="KW-0597">Phosphoprotein</keyword>
<evidence type="ECO:0000256" key="4">
    <source>
        <dbReference type="ARBA" id="ARBA00011738"/>
    </source>
</evidence>
<reference evidence="15 17" key="2">
    <citation type="journal article" date="2013" name="Nature">
        <title>Insights into bilaterian evolution from three spiralian genomes.</title>
        <authorList>
            <person name="Simakov O."/>
            <person name="Marletaz F."/>
            <person name="Cho S.J."/>
            <person name="Edsinger-Gonzales E."/>
            <person name="Havlak P."/>
            <person name="Hellsten U."/>
            <person name="Kuo D.H."/>
            <person name="Larsson T."/>
            <person name="Lv J."/>
            <person name="Arendt D."/>
            <person name="Savage R."/>
            <person name="Osoegawa K."/>
            <person name="de Jong P."/>
            <person name="Grimwood J."/>
            <person name="Chapman J.A."/>
            <person name="Shapiro H."/>
            <person name="Aerts A."/>
            <person name="Otillar R.P."/>
            <person name="Terry A.Y."/>
            <person name="Boore J.L."/>
            <person name="Grigoriev I.V."/>
            <person name="Lindberg D.R."/>
            <person name="Seaver E.C."/>
            <person name="Weisblat D.A."/>
            <person name="Putnam N.H."/>
            <person name="Rokhsar D.S."/>
        </authorList>
    </citation>
    <scope>NUCLEOTIDE SEQUENCE</scope>
    <source>
        <strain evidence="15 17">I ESC-2004</strain>
    </source>
</reference>
<dbReference type="PANTHER" id="PTHR10502">
    <property type="entry name" value="ANNEXIN"/>
    <property type="match status" value="1"/>
</dbReference>
<dbReference type="GO" id="GO:0005509">
    <property type="term" value="F:calcium ion binding"/>
    <property type="evidence" value="ECO:0007669"/>
    <property type="project" value="InterPro"/>
</dbReference>
<keyword evidence="6" id="KW-0479">Metal-binding</keyword>
<evidence type="ECO:0000256" key="6">
    <source>
        <dbReference type="ARBA" id="ARBA00022723"/>
    </source>
</evidence>
<dbReference type="Pfam" id="PF00191">
    <property type="entry name" value="Annexin"/>
    <property type="match status" value="4"/>
</dbReference>